<name>K3YBK8_SETIT</name>
<dbReference type="Proteomes" id="UP000004995">
    <property type="component" value="Unassembled WGS sequence"/>
</dbReference>
<protein>
    <submittedName>
        <fullName evidence="1">Uncharacterized protein</fullName>
    </submittedName>
</protein>
<dbReference type="EnsemblPlants" id="KQK99503">
    <property type="protein sequence ID" value="KQK99503"/>
    <property type="gene ID" value="SETIT_011602mg"/>
</dbReference>
<reference evidence="2" key="1">
    <citation type="journal article" date="2012" name="Nat. Biotechnol.">
        <title>Reference genome sequence of the model plant Setaria.</title>
        <authorList>
            <person name="Bennetzen J.L."/>
            <person name="Schmutz J."/>
            <person name="Wang H."/>
            <person name="Percifield R."/>
            <person name="Hawkins J."/>
            <person name="Pontaroli A.C."/>
            <person name="Estep M."/>
            <person name="Feng L."/>
            <person name="Vaughn J.N."/>
            <person name="Grimwood J."/>
            <person name="Jenkins J."/>
            <person name="Barry K."/>
            <person name="Lindquist E."/>
            <person name="Hellsten U."/>
            <person name="Deshpande S."/>
            <person name="Wang X."/>
            <person name="Wu X."/>
            <person name="Mitros T."/>
            <person name="Triplett J."/>
            <person name="Yang X."/>
            <person name="Ye C.Y."/>
            <person name="Mauro-Herrera M."/>
            <person name="Wang L."/>
            <person name="Li P."/>
            <person name="Sharma M."/>
            <person name="Sharma R."/>
            <person name="Ronald P.C."/>
            <person name="Panaud O."/>
            <person name="Kellogg E.A."/>
            <person name="Brutnell T.P."/>
            <person name="Doust A.N."/>
            <person name="Tuskan G.A."/>
            <person name="Rokhsar D."/>
            <person name="Devos K.M."/>
        </authorList>
    </citation>
    <scope>NUCLEOTIDE SEQUENCE [LARGE SCALE GENOMIC DNA]</scope>
    <source>
        <strain evidence="2">cv. Yugu1</strain>
    </source>
</reference>
<sequence length="56" mass="6011">MRHPADDHGTAMYVYPGCIHLLASSGTVAMSRNYMYTTGESTFTTGTAILVIKGTL</sequence>
<dbReference type="EMBL" id="AGNK02004544">
    <property type="status" value="NOT_ANNOTATED_CDS"/>
    <property type="molecule type" value="Genomic_DNA"/>
</dbReference>
<proteinExistence type="predicted"/>
<dbReference type="HOGENOM" id="CLU_3017884_0_0_1"/>
<keyword evidence="2" id="KW-1185">Reference proteome</keyword>
<dbReference type="AlphaFoldDB" id="K3YBK8"/>
<evidence type="ECO:0000313" key="1">
    <source>
        <dbReference type="EnsemblPlants" id="KQK99503"/>
    </source>
</evidence>
<dbReference type="Gramene" id="KQK99503">
    <property type="protein sequence ID" value="KQK99503"/>
    <property type="gene ID" value="SETIT_011602mg"/>
</dbReference>
<accession>K3YBK8</accession>
<dbReference type="InParanoid" id="K3YBK8"/>
<evidence type="ECO:0000313" key="2">
    <source>
        <dbReference type="Proteomes" id="UP000004995"/>
    </source>
</evidence>
<organism evidence="1 2">
    <name type="scientific">Setaria italica</name>
    <name type="common">Foxtail millet</name>
    <name type="synonym">Panicum italicum</name>
    <dbReference type="NCBI Taxonomy" id="4555"/>
    <lineage>
        <taxon>Eukaryota</taxon>
        <taxon>Viridiplantae</taxon>
        <taxon>Streptophyta</taxon>
        <taxon>Embryophyta</taxon>
        <taxon>Tracheophyta</taxon>
        <taxon>Spermatophyta</taxon>
        <taxon>Magnoliopsida</taxon>
        <taxon>Liliopsida</taxon>
        <taxon>Poales</taxon>
        <taxon>Poaceae</taxon>
        <taxon>PACMAD clade</taxon>
        <taxon>Panicoideae</taxon>
        <taxon>Panicodae</taxon>
        <taxon>Paniceae</taxon>
        <taxon>Cenchrinae</taxon>
        <taxon>Setaria</taxon>
    </lineage>
</organism>
<reference evidence="1" key="2">
    <citation type="submission" date="2018-08" db="UniProtKB">
        <authorList>
            <consortium name="EnsemblPlants"/>
        </authorList>
    </citation>
    <scope>IDENTIFICATION</scope>
    <source>
        <strain evidence="1">Yugu1</strain>
    </source>
</reference>